<organism evidence="7 8">
    <name type="scientific">Staphylotrichum longicolle</name>
    <dbReference type="NCBI Taxonomy" id="669026"/>
    <lineage>
        <taxon>Eukaryota</taxon>
        <taxon>Fungi</taxon>
        <taxon>Dikarya</taxon>
        <taxon>Ascomycota</taxon>
        <taxon>Pezizomycotina</taxon>
        <taxon>Sordariomycetes</taxon>
        <taxon>Sordariomycetidae</taxon>
        <taxon>Sordariales</taxon>
        <taxon>Chaetomiaceae</taxon>
        <taxon>Staphylotrichum</taxon>
    </lineage>
</organism>
<dbReference type="InterPro" id="IPR036318">
    <property type="entry name" value="FAD-bd_PCMH-like_sf"/>
</dbReference>
<evidence type="ECO:0000313" key="7">
    <source>
        <dbReference type="EMBL" id="KAG7289211.1"/>
    </source>
</evidence>
<feature type="compositionally biased region" description="Low complexity" evidence="5">
    <location>
        <begin position="80"/>
        <end position="108"/>
    </location>
</feature>
<evidence type="ECO:0000256" key="3">
    <source>
        <dbReference type="ARBA" id="ARBA00022827"/>
    </source>
</evidence>
<evidence type="ECO:0000256" key="6">
    <source>
        <dbReference type="SAM" id="SignalP"/>
    </source>
</evidence>
<dbReference type="PANTHER" id="PTHR42973:SF54">
    <property type="entry name" value="FAD-BINDING PCMH-TYPE DOMAIN-CONTAINING PROTEIN"/>
    <property type="match status" value="1"/>
</dbReference>
<dbReference type="InterPro" id="IPR050416">
    <property type="entry name" value="FAD-linked_Oxidoreductase"/>
</dbReference>
<keyword evidence="2" id="KW-0285">Flavoprotein</keyword>
<evidence type="ECO:0000256" key="1">
    <source>
        <dbReference type="ARBA" id="ARBA00005466"/>
    </source>
</evidence>
<feature type="signal peptide" evidence="6">
    <location>
        <begin position="1"/>
        <end position="19"/>
    </location>
</feature>
<name>A0AAD4EWY6_9PEZI</name>
<evidence type="ECO:0000256" key="4">
    <source>
        <dbReference type="ARBA" id="ARBA00023002"/>
    </source>
</evidence>
<keyword evidence="3" id="KW-0274">FAD</keyword>
<sequence length="253" mass="27694">MTQIWPAVLALALPAAATASTTPNYDCSKACATLATLLPRTPSPSPTPRLHTQNTYWSARQSEVHPACFVTRPRPPTSPSPSARSPASARPSPSRPEATPPSRAAPTSRGRDRPPARLREITVSRDRATSLGDRWDRRLDRPLGLAVVGGRSATVGVSGLTLGGGISYFSGARGWACDNVRRYEVVLASGRWWRRRRGRIATCTGRCAGRRLELRVVTRFDLAAFEQGKLWASSRVYPGAMNRTLIRWCTSCW</sequence>
<dbReference type="Gene3D" id="3.30.465.10">
    <property type="match status" value="1"/>
</dbReference>
<feature type="compositionally biased region" description="Basic and acidic residues" evidence="5">
    <location>
        <begin position="109"/>
        <end position="123"/>
    </location>
</feature>
<comment type="caution">
    <text evidence="7">The sequence shown here is derived from an EMBL/GenBank/DDBJ whole genome shotgun (WGS) entry which is preliminary data.</text>
</comment>
<dbReference type="InterPro" id="IPR016169">
    <property type="entry name" value="FAD-bd_PCMH_sub2"/>
</dbReference>
<evidence type="ECO:0000256" key="2">
    <source>
        <dbReference type="ARBA" id="ARBA00022630"/>
    </source>
</evidence>
<dbReference type="PANTHER" id="PTHR42973">
    <property type="entry name" value="BINDING OXIDOREDUCTASE, PUTATIVE (AFU_ORTHOLOGUE AFUA_1G17690)-RELATED"/>
    <property type="match status" value="1"/>
</dbReference>
<keyword evidence="8" id="KW-1185">Reference proteome</keyword>
<evidence type="ECO:0000313" key="8">
    <source>
        <dbReference type="Proteomes" id="UP001197093"/>
    </source>
</evidence>
<comment type="similarity">
    <text evidence="1">Belongs to the oxygen-dependent FAD-linked oxidoreductase family.</text>
</comment>
<dbReference type="Proteomes" id="UP001197093">
    <property type="component" value="Unassembled WGS sequence"/>
</dbReference>
<dbReference type="GO" id="GO:0016491">
    <property type="term" value="F:oxidoreductase activity"/>
    <property type="evidence" value="ECO:0007669"/>
    <property type="project" value="UniProtKB-KW"/>
</dbReference>
<keyword evidence="6" id="KW-0732">Signal</keyword>
<dbReference type="AlphaFoldDB" id="A0AAD4EWY6"/>
<dbReference type="SUPFAM" id="SSF56176">
    <property type="entry name" value="FAD-binding/transporter-associated domain-like"/>
    <property type="match status" value="1"/>
</dbReference>
<gene>
    <name evidence="7" type="ORF">NEMBOFW57_005574</name>
</gene>
<feature type="region of interest" description="Disordered" evidence="5">
    <location>
        <begin position="69"/>
        <end position="123"/>
    </location>
</feature>
<proteinExistence type="inferred from homology"/>
<feature type="chain" id="PRO_5041959124" evidence="6">
    <location>
        <begin position="20"/>
        <end position="253"/>
    </location>
</feature>
<reference evidence="7" key="1">
    <citation type="submission" date="2023-02" db="EMBL/GenBank/DDBJ databases">
        <authorList>
            <person name="Palmer J.M."/>
        </authorList>
    </citation>
    <scope>NUCLEOTIDE SEQUENCE</scope>
    <source>
        <strain evidence="7">FW57</strain>
    </source>
</reference>
<evidence type="ECO:0000256" key="5">
    <source>
        <dbReference type="SAM" id="MobiDB-lite"/>
    </source>
</evidence>
<dbReference type="GO" id="GO:0050660">
    <property type="term" value="F:flavin adenine dinucleotide binding"/>
    <property type="evidence" value="ECO:0007669"/>
    <property type="project" value="InterPro"/>
</dbReference>
<accession>A0AAD4EWY6</accession>
<dbReference type="EMBL" id="JAHCVI010000002">
    <property type="protein sequence ID" value="KAG7289211.1"/>
    <property type="molecule type" value="Genomic_DNA"/>
</dbReference>
<protein>
    <submittedName>
        <fullName evidence="7">Uncharacterized protein</fullName>
    </submittedName>
</protein>
<keyword evidence="4" id="KW-0560">Oxidoreductase</keyword>